<dbReference type="EMBL" id="JAEPRB010000192">
    <property type="protein sequence ID" value="KAG2219146.1"/>
    <property type="molecule type" value="Genomic_DNA"/>
</dbReference>
<dbReference type="GO" id="GO:0005525">
    <property type="term" value="F:GTP binding"/>
    <property type="evidence" value="ECO:0007669"/>
    <property type="project" value="UniProtKB-KW"/>
</dbReference>
<organism evidence="7 8">
    <name type="scientific">Circinella minor</name>
    <dbReference type="NCBI Taxonomy" id="1195481"/>
    <lineage>
        <taxon>Eukaryota</taxon>
        <taxon>Fungi</taxon>
        <taxon>Fungi incertae sedis</taxon>
        <taxon>Mucoromycota</taxon>
        <taxon>Mucoromycotina</taxon>
        <taxon>Mucoromycetes</taxon>
        <taxon>Mucorales</taxon>
        <taxon>Lichtheimiaceae</taxon>
        <taxon>Circinella</taxon>
    </lineage>
</organism>
<evidence type="ECO:0000259" key="6">
    <source>
        <dbReference type="PROSITE" id="PS51716"/>
    </source>
</evidence>
<accession>A0A8H7RXT3</accession>
<gene>
    <name evidence="7" type="ORF">INT45_002337</name>
</gene>
<keyword evidence="5" id="KW-0472">Membrane</keyword>
<evidence type="ECO:0000256" key="4">
    <source>
        <dbReference type="ARBA" id="ARBA00023134"/>
    </source>
</evidence>
<comment type="similarity">
    <text evidence="1">Belongs to the TRAFAC class dynamin-like GTPase superfamily. IRG family.</text>
</comment>
<dbReference type="OrthoDB" id="422720at2759"/>
<evidence type="ECO:0000313" key="7">
    <source>
        <dbReference type="EMBL" id="KAG2219146.1"/>
    </source>
</evidence>
<name>A0A8H7RXT3_9FUNG</name>
<keyword evidence="4" id="KW-0342">GTP-binding</keyword>
<dbReference type="Proteomes" id="UP000646827">
    <property type="component" value="Unassembled WGS sequence"/>
</dbReference>
<evidence type="ECO:0000256" key="2">
    <source>
        <dbReference type="ARBA" id="ARBA00022741"/>
    </source>
</evidence>
<dbReference type="InterPro" id="IPR051515">
    <property type="entry name" value="IRG"/>
</dbReference>
<dbReference type="PROSITE" id="PS51716">
    <property type="entry name" value="G_IRG"/>
    <property type="match status" value="1"/>
</dbReference>
<dbReference type="GO" id="GO:0016020">
    <property type="term" value="C:membrane"/>
    <property type="evidence" value="ECO:0007669"/>
    <property type="project" value="InterPro"/>
</dbReference>
<feature type="transmembrane region" description="Helical" evidence="5">
    <location>
        <begin position="61"/>
        <end position="84"/>
    </location>
</feature>
<evidence type="ECO:0000313" key="8">
    <source>
        <dbReference type="Proteomes" id="UP000646827"/>
    </source>
</evidence>
<dbReference type="PANTHER" id="PTHR32341:SF17">
    <property type="entry name" value="IRG-TYPE G DOMAIN-CONTAINING PROTEIN"/>
    <property type="match status" value="1"/>
</dbReference>
<dbReference type="InterPro" id="IPR030385">
    <property type="entry name" value="G_IRG_dom"/>
</dbReference>
<keyword evidence="5" id="KW-0812">Transmembrane</keyword>
<reference evidence="7 8" key="1">
    <citation type="submission" date="2020-12" db="EMBL/GenBank/DDBJ databases">
        <title>Metabolic potential, ecology and presence of endohyphal bacteria is reflected in genomic diversity of Mucoromycotina.</title>
        <authorList>
            <person name="Muszewska A."/>
            <person name="Okrasinska A."/>
            <person name="Steczkiewicz K."/>
            <person name="Drgas O."/>
            <person name="Orlowska M."/>
            <person name="Perlinska-Lenart U."/>
            <person name="Aleksandrzak-Piekarczyk T."/>
            <person name="Szatraj K."/>
            <person name="Zielenkiewicz U."/>
            <person name="Pilsyk S."/>
            <person name="Malc E."/>
            <person name="Mieczkowski P."/>
            <person name="Kruszewska J.S."/>
            <person name="Biernat P."/>
            <person name="Pawlowska J."/>
        </authorList>
    </citation>
    <scope>NUCLEOTIDE SEQUENCE [LARGE SCALE GENOMIC DNA]</scope>
    <source>
        <strain evidence="7 8">CBS 142.35</strain>
    </source>
</reference>
<evidence type="ECO:0000256" key="3">
    <source>
        <dbReference type="ARBA" id="ARBA00022801"/>
    </source>
</evidence>
<keyword evidence="2" id="KW-0547">Nucleotide-binding</keyword>
<protein>
    <recommendedName>
        <fullName evidence="6">IRG-type G domain-containing protein</fullName>
    </recommendedName>
</protein>
<feature type="domain" description="IRG-type G" evidence="6">
    <location>
        <begin position="119"/>
        <end position="308"/>
    </location>
</feature>
<dbReference type="GO" id="GO:0003924">
    <property type="term" value="F:GTPase activity"/>
    <property type="evidence" value="ECO:0007669"/>
    <property type="project" value="TreeGrafter"/>
</dbReference>
<proteinExistence type="inferred from homology"/>
<sequence length="352" mass="39883">MGQATSSAFAHKSNVFYNYDDFSSRFSKVALSTATVPVVVIAFPILNAYTFTEDEMTGFKVLDGMIGGLFGVIGWPLSPFIAFWNAFQIIFNEGPPEPKEIPQHTKDLLKSHYGLNCESFYNVAVVGVSGTGKSSLINGIMGCHDGDARAAKTGEKETTEKPKGYQHPDLHTMILWDMPGAGTYEHKSETYFNENFLYAFDTLIIVIAERLQETDIEIARKAKEYHIPFVFVRNKADQAIQAKLRRNSNKRPAGEDDIKAWAIAAGELVQEVKKSVWSQLKANHISTRTLFILSAWNLQQFVCMLDKEQDKKNGTNIRLIDEERFVRRVVEGVLYKRKRNDKKAKKKERKNI</sequence>
<keyword evidence="3" id="KW-0378">Hydrolase</keyword>
<dbReference type="Pfam" id="PF05049">
    <property type="entry name" value="IIGP"/>
    <property type="match status" value="1"/>
</dbReference>
<comment type="caution">
    <text evidence="7">The sequence shown here is derived from an EMBL/GenBank/DDBJ whole genome shotgun (WGS) entry which is preliminary data.</text>
</comment>
<keyword evidence="5" id="KW-1133">Transmembrane helix</keyword>
<dbReference type="Gene3D" id="3.40.50.300">
    <property type="entry name" value="P-loop containing nucleotide triphosphate hydrolases"/>
    <property type="match status" value="1"/>
</dbReference>
<dbReference type="AlphaFoldDB" id="A0A8H7RXT3"/>
<keyword evidence="8" id="KW-1185">Reference proteome</keyword>
<feature type="transmembrane region" description="Helical" evidence="5">
    <location>
        <begin position="29"/>
        <end position="49"/>
    </location>
</feature>
<dbReference type="InterPro" id="IPR007743">
    <property type="entry name" value="Immunity-related_GTPase-like"/>
</dbReference>
<dbReference type="PANTHER" id="PTHR32341">
    <property type="entry name" value="INTERFERON-INDUCIBLE GTPASE"/>
    <property type="match status" value="1"/>
</dbReference>
<evidence type="ECO:0000256" key="1">
    <source>
        <dbReference type="ARBA" id="ARBA00005429"/>
    </source>
</evidence>
<dbReference type="InterPro" id="IPR027417">
    <property type="entry name" value="P-loop_NTPase"/>
</dbReference>
<dbReference type="SUPFAM" id="SSF52540">
    <property type="entry name" value="P-loop containing nucleoside triphosphate hydrolases"/>
    <property type="match status" value="1"/>
</dbReference>
<evidence type="ECO:0000256" key="5">
    <source>
        <dbReference type="SAM" id="Phobius"/>
    </source>
</evidence>